<evidence type="ECO:0008006" key="4">
    <source>
        <dbReference type="Google" id="ProtNLM"/>
    </source>
</evidence>
<evidence type="ECO:0000313" key="2">
    <source>
        <dbReference type="EMBL" id="WPH01493.1"/>
    </source>
</evidence>
<reference evidence="2 3" key="1">
    <citation type="submission" date="2023-11" db="EMBL/GenBank/DDBJ databases">
        <title>An acidophilic fungus is an integral part of prey digestion in a carnivorous sundew plant.</title>
        <authorList>
            <person name="Tsai I.J."/>
        </authorList>
    </citation>
    <scope>NUCLEOTIDE SEQUENCE [LARGE SCALE GENOMIC DNA]</scope>
    <source>
        <strain evidence="2">169a</strain>
    </source>
</reference>
<protein>
    <recommendedName>
        <fullName evidence="4">MFS maltose permease</fullName>
    </recommendedName>
</protein>
<dbReference type="Proteomes" id="UP001303373">
    <property type="component" value="Chromosome 6"/>
</dbReference>
<keyword evidence="1" id="KW-0812">Transmembrane</keyword>
<proteinExistence type="predicted"/>
<name>A0AAQ3M7G5_9PEZI</name>
<keyword evidence="1" id="KW-0472">Membrane</keyword>
<keyword evidence="1" id="KW-1133">Transmembrane helix</keyword>
<evidence type="ECO:0000256" key="1">
    <source>
        <dbReference type="SAM" id="Phobius"/>
    </source>
</evidence>
<dbReference type="AlphaFoldDB" id="A0AAQ3M7G5"/>
<accession>A0AAQ3M7G5</accession>
<organism evidence="2 3">
    <name type="scientific">Acrodontium crateriforme</name>
    <dbReference type="NCBI Taxonomy" id="150365"/>
    <lineage>
        <taxon>Eukaryota</taxon>
        <taxon>Fungi</taxon>
        <taxon>Dikarya</taxon>
        <taxon>Ascomycota</taxon>
        <taxon>Pezizomycotina</taxon>
        <taxon>Dothideomycetes</taxon>
        <taxon>Dothideomycetidae</taxon>
        <taxon>Mycosphaerellales</taxon>
        <taxon>Teratosphaeriaceae</taxon>
        <taxon>Acrodontium</taxon>
    </lineage>
</organism>
<gene>
    <name evidence="2" type="ORF">R9X50_00433900</name>
</gene>
<feature type="transmembrane region" description="Helical" evidence="1">
    <location>
        <begin position="98"/>
        <end position="116"/>
    </location>
</feature>
<evidence type="ECO:0000313" key="3">
    <source>
        <dbReference type="Proteomes" id="UP001303373"/>
    </source>
</evidence>
<dbReference type="PROSITE" id="PS51257">
    <property type="entry name" value="PROKAR_LIPOPROTEIN"/>
    <property type="match status" value="1"/>
</dbReference>
<keyword evidence="3" id="KW-1185">Reference proteome</keyword>
<dbReference type="EMBL" id="CP138585">
    <property type="protein sequence ID" value="WPH01493.1"/>
    <property type="molecule type" value="Genomic_DNA"/>
</dbReference>
<sequence length="604" mass="66884">MLARTLPRSRILLLRPLRPPNSQLLSTTSSCSFRQNQQLLLVGQRTSRPQLPYLSTPAFRNQDHSLYIIKGPSQQIARLLSTETKAWIKAEVYLATKWCAIGTVFLALLGIAWMGVNMERAERENPTADEWSFGSRQILRHARTIRAEGESRGHVEWAKLAVRYKTLVERCENPSIDGKDLEEQADGGLLIPNVGKAGYDISNKSWPWRACYFEAIMGAAATAEQLDGKMRDKVRNLLFSKEEVIGPSNPDPRPVPSYYATAPLEENCEPAFAPPETYYLRVLTSKGFSTEQRLDAALAYANWLEFKGLNDSAEEMYLWGVDIAKSGLDVDTSNVIDAKTSVLQADNSAAATSNLLRATTNLATHQARTGNVSSALPILLSVLRVRRNAPISQFAGIDFSSSNSEEAKTDIGQAMKIFRNIFSAPTFPPPPPSGDLPLVRSTDKPTCEESELMLYIGEILFATSPPSSEGLGWTREAVTIAEANLQQTLRQKSGDIKKLRKEMIKCKDCLSTGVNNWETMLRRVTAQQKDVTGREGGRDAGFFEWRGWFGGLGGAKGKTLDHLDAGILAEELQRVEKMKERIIREGIDAELDKVKGSSSLWVGA</sequence>